<dbReference type="PANTHER" id="PTHR35526:SF3">
    <property type="entry name" value="ANTI-SIGMA-F FACTOR RSBW"/>
    <property type="match status" value="1"/>
</dbReference>
<dbReference type="Gene3D" id="3.30.565.10">
    <property type="entry name" value="Histidine kinase-like ATPase, C-terminal domain"/>
    <property type="match status" value="1"/>
</dbReference>
<feature type="domain" description="Histidine kinase/HSP90-like ATPase" evidence="2">
    <location>
        <begin position="17"/>
        <end position="133"/>
    </location>
</feature>
<reference evidence="3 4" key="1">
    <citation type="submission" date="2019-05" db="EMBL/GenBank/DDBJ databases">
        <title>Nakamurella sp. N5BH11, whole genome shotgun sequence.</title>
        <authorList>
            <person name="Tuo L."/>
        </authorList>
    </citation>
    <scope>NUCLEOTIDE SEQUENCE [LARGE SCALE GENOMIC DNA]</scope>
    <source>
        <strain evidence="3 4">N5BH11</strain>
    </source>
</reference>
<dbReference type="GO" id="GO:0004674">
    <property type="term" value="F:protein serine/threonine kinase activity"/>
    <property type="evidence" value="ECO:0007669"/>
    <property type="project" value="UniProtKB-KW"/>
</dbReference>
<dbReference type="InterPro" id="IPR036890">
    <property type="entry name" value="HATPase_C_sf"/>
</dbReference>
<dbReference type="RefSeq" id="WP_137448963.1">
    <property type="nucleotide sequence ID" value="NZ_SZZH01000001.1"/>
</dbReference>
<gene>
    <name evidence="3" type="ORF">FDO65_08925</name>
</gene>
<dbReference type="AlphaFoldDB" id="A0A4U6QN89"/>
<name>A0A4U6QN89_9ACTN</name>
<organism evidence="3 4">
    <name type="scientific">Nakamurella flava</name>
    <dbReference type="NCBI Taxonomy" id="2576308"/>
    <lineage>
        <taxon>Bacteria</taxon>
        <taxon>Bacillati</taxon>
        <taxon>Actinomycetota</taxon>
        <taxon>Actinomycetes</taxon>
        <taxon>Nakamurellales</taxon>
        <taxon>Nakamurellaceae</taxon>
        <taxon>Nakamurella</taxon>
    </lineage>
</organism>
<dbReference type="Pfam" id="PF13581">
    <property type="entry name" value="HATPase_c_2"/>
    <property type="match status" value="1"/>
</dbReference>
<evidence type="ECO:0000256" key="1">
    <source>
        <dbReference type="ARBA" id="ARBA00022527"/>
    </source>
</evidence>
<dbReference type="Proteomes" id="UP000306985">
    <property type="component" value="Unassembled WGS sequence"/>
</dbReference>
<sequence>MSGPTTATLGLAPTELALRAIGPWLARSVGGLDPATARSLLPRMELAVHETCMNVVHHAALSDGEQIELALTLDPDHLTVWVRDSGAAFDQAGVPEPAGGQLRERGYGVKIARSLVDELTYRRQGSRNELALRIDLEGPP</sequence>
<dbReference type="InterPro" id="IPR003594">
    <property type="entry name" value="HATPase_dom"/>
</dbReference>
<keyword evidence="3" id="KW-0067">ATP-binding</keyword>
<evidence type="ECO:0000313" key="4">
    <source>
        <dbReference type="Proteomes" id="UP000306985"/>
    </source>
</evidence>
<comment type="caution">
    <text evidence="3">The sequence shown here is derived from an EMBL/GenBank/DDBJ whole genome shotgun (WGS) entry which is preliminary data.</text>
</comment>
<keyword evidence="4" id="KW-1185">Reference proteome</keyword>
<dbReference type="PANTHER" id="PTHR35526">
    <property type="entry name" value="ANTI-SIGMA-F FACTOR RSBW-RELATED"/>
    <property type="match status" value="1"/>
</dbReference>
<dbReference type="InterPro" id="IPR050267">
    <property type="entry name" value="Anti-sigma-factor_SerPK"/>
</dbReference>
<evidence type="ECO:0000259" key="2">
    <source>
        <dbReference type="Pfam" id="PF13581"/>
    </source>
</evidence>
<dbReference type="EMBL" id="SZZH01000001">
    <property type="protein sequence ID" value="TKV61658.1"/>
    <property type="molecule type" value="Genomic_DNA"/>
</dbReference>
<keyword evidence="3" id="KW-0547">Nucleotide-binding</keyword>
<keyword evidence="1" id="KW-0723">Serine/threonine-protein kinase</keyword>
<proteinExistence type="predicted"/>
<dbReference type="SUPFAM" id="SSF55874">
    <property type="entry name" value="ATPase domain of HSP90 chaperone/DNA topoisomerase II/histidine kinase"/>
    <property type="match status" value="1"/>
</dbReference>
<keyword evidence="1" id="KW-0418">Kinase</keyword>
<dbReference type="OrthoDB" id="3185978at2"/>
<keyword evidence="1" id="KW-0808">Transferase</keyword>
<evidence type="ECO:0000313" key="3">
    <source>
        <dbReference type="EMBL" id="TKV61658.1"/>
    </source>
</evidence>
<dbReference type="CDD" id="cd16936">
    <property type="entry name" value="HATPase_RsbW-like"/>
    <property type="match status" value="1"/>
</dbReference>
<dbReference type="GO" id="GO:0005524">
    <property type="term" value="F:ATP binding"/>
    <property type="evidence" value="ECO:0007669"/>
    <property type="project" value="UniProtKB-KW"/>
</dbReference>
<accession>A0A4U6QN89</accession>
<protein>
    <submittedName>
        <fullName evidence="3">ATP-binding protein</fullName>
    </submittedName>
</protein>